<keyword evidence="2" id="KW-1185">Reference proteome</keyword>
<evidence type="ECO:0000313" key="2">
    <source>
        <dbReference type="Proteomes" id="UP000708208"/>
    </source>
</evidence>
<reference evidence="1" key="1">
    <citation type="submission" date="2021-06" db="EMBL/GenBank/DDBJ databases">
        <authorList>
            <person name="Hodson N. C."/>
            <person name="Mongue J. A."/>
            <person name="Jaron S. K."/>
        </authorList>
    </citation>
    <scope>NUCLEOTIDE SEQUENCE</scope>
</reference>
<dbReference type="Proteomes" id="UP000708208">
    <property type="component" value="Unassembled WGS sequence"/>
</dbReference>
<sequence length="12" mass="1311">KSCAKSNTNINM</sequence>
<gene>
    <name evidence="1" type="ORF">AFUS01_LOCUS43952</name>
</gene>
<accession>A0A8J2LLY6</accession>
<comment type="caution">
    <text evidence="1">The sequence shown here is derived from an EMBL/GenBank/DDBJ whole genome shotgun (WGS) entry which is preliminary data.</text>
</comment>
<organism evidence="1 2">
    <name type="scientific">Allacma fusca</name>
    <dbReference type="NCBI Taxonomy" id="39272"/>
    <lineage>
        <taxon>Eukaryota</taxon>
        <taxon>Metazoa</taxon>
        <taxon>Ecdysozoa</taxon>
        <taxon>Arthropoda</taxon>
        <taxon>Hexapoda</taxon>
        <taxon>Collembola</taxon>
        <taxon>Symphypleona</taxon>
        <taxon>Sminthuridae</taxon>
        <taxon>Allacma</taxon>
    </lineage>
</organism>
<evidence type="ECO:0000313" key="1">
    <source>
        <dbReference type="EMBL" id="CAG7834443.1"/>
    </source>
</evidence>
<proteinExistence type="predicted"/>
<protein>
    <submittedName>
        <fullName evidence="1">Uncharacterized protein</fullName>
    </submittedName>
</protein>
<dbReference type="EMBL" id="CAJVCH010570246">
    <property type="protein sequence ID" value="CAG7834443.1"/>
    <property type="molecule type" value="Genomic_DNA"/>
</dbReference>
<name>A0A8J2LLY6_9HEXA</name>
<feature type="non-terminal residue" evidence="1">
    <location>
        <position position="12"/>
    </location>
</feature>